<keyword evidence="1" id="KW-0812">Transmembrane</keyword>
<dbReference type="Gene3D" id="3.30.450.40">
    <property type="match status" value="1"/>
</dbReference>
<keyword evidence="1" id="KW-1133">Transmembrane helix</keyword>
<dbReference type="SMART" id="SM00065">
    <property type="entry name" value="GAF"/>
    <property type="match status" value="1"/>
</dbReference>
<reference evidence="3" key="1">
    <citation type="submission" date="2023-07" db="EMBL/GenBank/DDBJ databases">
        <title>The genome sequence of Rhodocytophaga aerolata KACC 12507.</title>
        <authorList>
            <person name="Zhang X."/>
        </authorList>
    </citation>
    <scope>NUCLEOTIDE SEQUENCE</scope>
    <source>
        <strain evidence="3">KACC 12507</strain>
    </source>
</reference>
<name>A0ABT8R2C5_9BACT</name>
<comment type="caution">
    <text evidence="3">The sequence shown here is derived from an EMBL/GenBank/DDBJ whole genome shotgun (WGS) entry which is preliminary data.</text>
</comment>
<evidence type="ECO:0000256" key="1">
    <source>
        <dbReference type="SAM" id="Phobius"/>
    </source>
</evidence>
<keyword evidence="4" id="KW-1185">Reference proteome</keyword>
<dbReference type="Proteomes" id="UP001168528">
    <property type="component" value="Unassembled WGS sequence"/>
</dbReference>
<dbReference type="InterPro" id="IPR003018">
    <property type="entry name" value="GAF"/>
</dbReference>
<evidence type="ECO:0000313" key="3">
    <source>
        <dbReference type="EMBL" id="MDO1446074.1"/>
    </source>
</evidence>
<dbReference type="SUPFAM" id="SSF55781">
    <property type="entry name" value="GAF domain-like"/>
    <property type="match status" value="1"/>
</dbReference>
<gene>
    <name evidence="3" type="ORF">Q0590_07420</name>
</gene>
<feature type="transmembrane region" description="Helical" evidence="1">
    <location>
        <begin position="56"/>
        <end position="76"/>
    </location>
</feature>
<accession>A0ABT8R2C5</accession>
<dbReference type="Pfam" id="PF13185">
    <property type="entry name" value="GAF_2"/>
    <property type="match status" value="1"/>
</dbReference>
<sequence>MNSFYKKLGNIAVILFLLGIVGVTYYLYQASAQITGALQIRESQQIELVEQTVKPIFMVVGIEIFLGVSAVLFLLLNRQNTAVHLHQHEDIKTDFSSQHSHTEVVAIDKRVKSIQNKLDLAIPDATVKLEKVLSNICNELEACQGAIFQAKHKDAKRVVEMCASYAYFMAESKSIQYEFGEGLTGQVAKEGKLINISTVPDGYVTIISGLGNSSPKHLIIAPILSENTVIGVIEVASFKPFTKSDEDFFDQISPLLVELLAAQPQEEILA</sequence>
<evidence type="ECO:0000313" key="4">
    <source>
        <dbReference type="Proteomes" id="UP001168528"/>
    </source>
</evidence>
<protein>
    <submittedName>
        <fullName evidence="3">GAF domain-containing protein</fullName>
    </submittedName>
</protein>
<evidence type="ECO:0000259" key="2">
    <source>
        <dbReference type="SMART" id="SM00065"/>
    </source>
</evidence>
<proteinExistence type="predicted"/>
<feature type="domain" description="GAF" evidence="2">
    <location>
        <begin position="124"/>
        <end position="269"/>
    </location>
</feature>
<feature type="transmembrane region" description="Helical" evidence="1">
    <location>
        <begin position="7"/>
        <end position="28"/>
    </location>
</feature>
<dbReference type="RefSeq" id="WP_302036876.1">
    <property type="nucleotide sequence ID" value="NZ_JAUKPO010000003.1"/>
</dbReference>
<keyword evidence="1" id="KW-0472">Membrane</keyword>
<organism evidence="3 4">
    <name type="scientific">Rhodocytophaga aerolata</name>
    <dbReference type="NCBI Taxonomy" id="455078"/>
    <lineage>
        <taxon>Bacteria</taxon>
        <taxon>Pseudomonadati</taxon>
        <taxon>Bacteroidota</taxon>
        <taxon>Cytophagia</taxon>
        <taxon>Cytophagales</taxon>
        <taxon>Rhodocytophagaceae</taxon>
        <taxon>Rhodocytophaga</taxon>
    </lineage>
</organism>
<dbReference type="InterPro" id="IPR029016">
    <property type="entry name" value="GAF-like_dom_sf"/>
</dbReference>
<dbReference type="EMBL" id="JAUKPO010000003">
    <property type="protein sequence ID" value="MDO1446074.1"/>
    <property type="molecule type" value="Genomic_DNA"/>
</dbReference>